<keyword evidence="3" id="KW-0041">Annexin</keyword>
<evidence type="ECO:0000313" key="5">
    <source>
        <dbReference type="EMBL" id="CAL6007218.1"/>
    </source>
</evidence>
<dbReference type="InterPro" id="IPR037104">
    <property type="entry name" value="Annexin_sf"/>
</dbReference>
<organism evidence="4">
    <name type="scientific">Hexamita inflata</name>
    <dbReference type="NCBI Taxonomy" id="28002"/>
    <lineage>
        <taxon>Eukaryota</taxon>
        <taxon>Metamonada</taxon>
        <taxon>Diplomonadida</taxon>
        <taxon>Hexamitidae</taxon>
        <taxon>Hexamitinae</taxon>
        <taxon>Hexamita</taxon>
    </lineage>
</organism>
<comment type="caution">
    <text evidence="4">The sequence shown here is derived from an EMBL/GenBank/DDBJ whole genome shotgun (WGS) entry which is preliminary data.</text>
</comment>
<evidence type="ECO:0000256" key="3">
    <source>
        <dbReference type="ARBA" id="ARBA00023216"/>
    </source>
</evidence>
<name>A0AA86Q3T3_9EUKA</name>
<reference evidence="4" key="1">
    <citation type="submission" date="2023-06" db="EMBL/GenBank/DDBJ databases">
        <authorList>
            <person name="Kurt Z."/>
        </authorList>
    </citation>
    <scope>NUCLEOTIDE SEQUENCE</scope>
</reference>
<dbReference type="GO" id="GO:0001786">
    <property type="term" value="F:phosphatidylserine binding"/>
    <property type="evidence" value="ECO:0007669"/>
    <property type="project" value="TreeGrafter"/>
</dbReference>
<comment type="similarity">
    <text evidence="1">Belongs to the annexin family.</text>
</comment>
<keyword evidence="2" id="KW-0677">Repeat</keyword>
<evidence type="ECO:0000256" key="2">
    <source>
        <dbReference type="ARBA" id="ARBA00022737"/>
    </source>
</evidence>
<dbReference type="AlphaFoldDB" id="A0AA86Q3T3"/>
<gene>
    <name evidence="5" type="ORF">HINF_LOCUS20532</name>
    <name evidence="4" type="ORF">HINF_LOCUS39350</name>
</gene>
<dbReference type="GO" id="GO:0005509">
    <property type="term" value="F:calcium ion binding"/>
    <property type="evidence" value="ECO:0007669"/>
    <property type="project" value="InterPro"/>
</dbReference>
<dbReference type="Pfam" id="PF00191">
    <property type="entry name" value="Annexin"/>
    <property type="match status" value="1"/>
</dbReference>
<dbReference type="PANTHER" id="PTHR10502:SF102">
    <property type="entry name" value="ANNEXIN B11"/>
    <property type="match status" value="1"/>
</dbReference>
<dbReference type="PROSITE" id="PS51897">
    <property type="entry name" value="ANNEXIN_2"/>
    <property type="match status" value="1"/>
</dbReference>
<evidence type="ECO:0000313" key="6">
    <source>
        <dbReference type="Proteomes" id="UP001642409"/>
    </source>
</evidence>
<dbReference type="InterPro" id="IPR001464">
    <property type="entry name" value="Annexin"/>
</dbReference>
<accession>A0AA86Q3T3</accession>
<dbReference type="PANTHER" id="PTHR10502">
    <property type="entry name" value="ANNEXIN"/>
    <property type="match status" value="1"/>
</dbReference>
<dbReference type="GO" id="GO:0005544">
    <property type="term" value="F:calcium-dependent phospholipid binding"/>
    <property type="evidence" value="ECO:0007669"/>
    <property type="project" value="InterPro"/>
</dbReference>
<dbReference type="Gene3D" id="1.10.220.10">
    <property type="entry name" value="Annexin"/>
    <property type="match status" value="2"/>
</dbReference>
<dbReference type="EMBL" id="CATOUU010000825">
    <property type="protein sequence ID" value="CAI9951705.1"/>
    <property type="molecule type" value="Genomic_DNA"/>
</dbReference>
<dbReference type="GO" id="GO:0005737">
    <property type="term" value="C:cytoplasm"/>
    <property type="evidence" value="ECO:0007669"/>
    <property type="project" value="TreeGrafter"/>
</dbReference>
<reference evidence="5 6" key="2">
    <citation type="submission" date="2024-07" db="EMBL/GenBank/DDBJ databases">
        <authorList>
            <person name="Akdeniz Z."/>
        </authorList>
    </citation>
    <scope>NUCLEOTIDE SEQUENCE [LARGE SCALE GENOMIC DNA]</scope>
</reference>
<keyword evidence="6" id="KW-1185">Reference proteome</keyword>
<dbReference type="SUPFAM" id="SSF47874">
    <property type="entry name" value="Annexin"/>
    <property type="match status" value="1"/>
</dbReference>
<dbReference type="Proteomes" id="UP001642409">
    <property type="component" value="Unassembled WGS sequence"/>
</dbReference>
<dbReference type="EMBL" id="CAXDID020000055">
    <property type="protein sequence ID" value="CAL6007218.1"/>
    <property type="molecule type" value="Genomic_DNA"/>
</dbReference>
<evidence type="ECO:0000256" key="1">
    <source>
        <dbReference type="ARBA" id="ARBA00007831"/>
    </source>
</evidence>
<dbReference type="GO" id="GO:0005886">
    <property type="term" value="C:plasma membrane"/>
    <property type="evidence" value="ECO:0007669"/>
    <property type="project" value="TreeGrafter"/>
</dbReference>
<dbReference type="InterPro" id="IPR018502">
    <property type="entry name" value="Annexin_repeat"/>
</dbReference>
<protein>
    <submittedName>
        <fullName evidence="4">Annexin 9</fullName>
    </submittedName>
    <submittedName>
        <fullName evidence="5">Annexin_9</fullName>
    </submittedName>
</protein>
<dbReference type="SMART" id="SM00335">
    <property type="entry name" value="ANX"/>
    <property type="match status" value="1"/>
</dbReference>
<proteinExistence type="inferred from homology"/>
<sequence length="298" mass="34644">MSAEPNYDELCTKLFKTFKGLGTDEKTITSVLATLTNEQIVRKLIPRYQTQQSKNFVQHLQSELSGNMKNLLSLVCTARYETWARALDQQTTNKRQPHTITRFIALIDHQDRFRILQQYQAIFNTPIDNLLSKIKDVEIQTYAKAVLLNEYEVTDDGINQFCQDCKGSITSQQLFEFLACCDTKSWPKFTLKFKQVTSEDFTTWTAKNFQNQIQIINIHAKALENPVTIISELLYYSMKGAGTDDDTLQQTTAIFRDYHWKDLPIVYKQFGDITKDFKSDLTGKYEECVLRLWGCVWF</sequence>
<evidence type="ECO:0000313" key="4">
    <source>
        <dbReference type="EMBL" id="CAI9951705.1"/>
    </source>
</evidence>
<dbReference type="PRINTS" id="PR00196">
    <property type="entry name" value="ANNEXIN"/>
</dbReference>